<dbReference type="Gene3D" id="1.10.287.1490">
    <property type="match status" value="1"/>
</dbReference>
<reference evidence="4" key="1">
    <citation type="journal article" date="2022" name="bioRxiv">
        <title>Genomics of Preaxostyla Flagellates Illuminates Evolutionary Transitions and the Path Towards Mitochondrial Loss.</title>
        <authorList>
            <person name="Novak L.V.F."/>
            <person name="Treitli S.C."/>
            <person name="Pyrih J."/>
            <person name="Halakuc P."/>
            <person name="Pipaliya S.V."/>
            <person name="Vacek V."/>
            <person name="Brzon O."/>
            <person name="Soukal P."/>
            <person name="Eme L."/>
            <person name="Dacks J.B."/>
            <person name="Karnkowska A."/>
            <person name="Elias M."/>
            <person name="Hampl V."/>
        </authorList>
    </citation>
    <scope>NUCLEOTIDE SEQUENCE</scope>
    <source>
        <strain evidence="4">RCP-MX</strain>
    </source>
</reference>
<dbReference type="EMBL" id="JAPMOS010000076">
    <property type="protein sequence ID" value="KAJ4456281.1"/>
    <property type="molecule type" value="Genomic_DNA"/>
</dbReference>
<accession>A0ABQ8UAE6</accession>
<dbReference type="InterPro" id="IPR007074">
    <property type="entry name" value="LicD/FKTN/FKRP_NTP_transf"/>
</dbReference>
<dbReference type="PANTHER" id="PTHR43404:SF2">
    <property type="entry name" value="LIPOPOLYSACCHARIDE CHOLINEPHOSPHOTRANSFERASE LICD"/>
    <property type="match status" value="1"/>
</dbReference>
<sequence length="771" mass="85456">MEGALFDSDSRTSQCDNLHNPLVNNPCKKTTMRRFKFRPDSRTICVLVLLIAFSFASLCLTFLLSQAKSEYARVSRRQETAITTLKFNLQAAQTNISDLSRQRDQLSDDLTIQARVLDDLVGNFTRFRSMVKDQTDTINLSLQSKELDLAKAQDLLALVQDQLETTRTELNSAKTQLLFTQTQFNSAKTQLAASESNLTTAKTQLAASESGLTTAKTQLAASESNLAKAKTQLAASESGLTKAKTDIIALEQSALPPWEEEPLTYGIPDPLDSFTVPAVVYLPPGTSSRTRLLWYQLNAGFAVTQDSQEAFLLHGGVMVPAGLEPLSLRQFPFDMPPGPGSCVQAELALQPKPLVVCRPGAAAAGCDLEQCSGTKLGVRTFLPTLGSTGRWMNDEMAYRLSAWWSLRLGAPPVVCPSGTLLGIQRHHGNIPWDDDVDFNIFQASLPLLQEAKNLAEFTQMGFNLSMNPEVPTIYRISIPGRPAIKGQAFTTPYMDVFPLEALYPNTTIAEQMTLIRDFSALRANQTSFAYTYLHLGVHGPWKYDDIFPIRYQPYNYYYLPVPHNLAAFMFFLGPDAMTTCLSRPHSHLVDMPEPEPRAIRRPCASLMTHLPVVRQLNPIPFECAAFPPLPEAHYEVAERFARRALAVLREQQADAGGETLPAWVQSLIPADAAANWSLIRENITADELAMTRGILHTQYAVPLVPDVLPNCMLYAQVIRQVVGQRAVRRPFRSPGDIWYLHSLVCDRAPDEPTDFLGHLHFFGLPEIGGLG</sequence>
<dbReference type="SUPFAM" id="SSF57997">
    <property type="entry name" value="Tropomyosin"/>
    <property type="match status" value="1"/>
</dbReference>
<keyword evidence="2" id="KW-1133">Transmembrane helix</keyword>
<name>A0ABQ8UAE6_9EUKA</name>
<evidence type="ECO:0000313" key="4">
    <source>
        <dbReference type="EMBL" id="KAJ4456281.1"/>
    </source>
</evidence>
<gene>
    <name evidence="4" type="ORF">PAPYR_8579</name>
</gene>
<comment type="caution">
    <text evidence="4">The sequence shown here is derived from an EMBL/GenBank/DDBJ whole genome shotgun (WGS) entry which is preliminary data.</text>
</comment>
<protein>
    <recommendedName>
        <fullName evidence="3">LicD/FKTN/FKRP nucleotidyltransferase domain-containing protein</fullName>
    </recommendedName>
</protein>
<evidence type="ECO:0000313" key="5">
    <source>
        <dbReference type="Proteomes" id="UP001141327"/>
    </source>
</evidence>
<keyword evidence="5" id="KW-1185">Reference proteome</keyword>
<keyword evidence="2" id="KW-0472">Membrane</keyword>
<keyword evidence="1" id="KW-0175">Coiled coil</keyword>
<organism evidence="4 5">
    <name type="scientific">Paratrimastix pyriformis</name>
    <dbReference type="NCBI Taxonomy" id="342808"/>
    <lineage>
        <taxon>Eukaryota</taxon>
        <taxon>Metamonada</taxon>
        <taxon>Preaxostyla</taxon>
        <taxon>Paratrimastigidae</taxon>
        <taxon>Paratrimastix</taxon>
    </lineage>
</organism>
<evidence type="ECO:0000256" key="2">
    <source>
        <dbReference type="SAM" id="Phobius"/>
    </source>
</evidence>
<keyword evidence="2" id="KW-0812">Transmembrane</keyword>
<dbReference type="InterPro" id="IPR052942">
    <property type="entry name" value="LPS_cholinephosphotransferase"/>
</dbReference>
<evidence type="ECO:0000259" key="3">
    <source>
        <dbReference type="Pfam" id="PF04991"/>
    </source>
</evidence>
<proteinExistence type="predicted"/>
<dbReference type="PANTHER" id="PTHR43404">
    <property type="entry name" value="LIPOPOLYSACCHARIDE CHOLINEPHOSPHOTRANSFERASE LICD"/>
    <property type="match status" value="1"/>
</dbReference>
<dbReference type="Pfam" id="PF04991">
    <property type="entry name" value="LicD"/>
    <property type="match status" value="1"/>
</dbReference>
<feature type="coiled-coil region" evidence="1">
    <location>
        <begin position="142"/>
        <end position="176"/>
    </location>
</feature>
<dbReference type="Proteomes" id="UP001141327">
    <property type="component" value="Unassembled WGS sequence"/>
</dbReference>
<feature type="domain" description="LicD/FKTN/FKRP nucleotidyltransferase" evidence="3">
    <location>
        <begin position="417"/>
        <end position="454"/>
    </location>
</feature>
<evidence type="ECO:0000256" key="1">
    <source>
        <dbReference type="SAM" id="Coils"/>
    </source>
</evidence>
<feature type="coiled-coil region" evidence="1">
    <location>
        <begin position="82"/>
        <end position="109"/>
    </location>
</feature>
<feature type="transmembrane region" description="Helical" evidence="2">
    <location>
        <begin position="43"/>
        <end position="64"/>
    </location>
</feature>